<comment type="similarity">
    <text evidence="2 7">Belongs to the PqqB family.</text>
</comment>
<evidence type="ECO:0000256" key="7">
    <source>
        <dbReference type="HAMAP-Rule" id="MF_00653"/>
    </source>
</evidence>
<dbReference type="Pfam" id="PF12706">
    <property type="entry name" value="Lactamase_B_2"/>
    <property type="match status" value="1"/>
</dbReference>
<evidence type="ECO:0000256" key="4">
    <source>
        <dbReference type="ARBA" id="ARBA00022448"/>
    </source>
</evidence>
<keyword evidence="5 7" id="KW-0884">PQQ biosynthesis</keyword>
<comment type="function">
    <text evidence="7">May be involved in the transport of PQQ or its precursor to the periplasm.</text>
</comment>
<organism evidence="9 10">
    <name type="scientific">Ketobacter alkanivorans</name>
    <dbReference type="NCBI Taxonomy" id="1917421"/>
    <lineage>
        <taxon>Bacteria</taxon>
        <taxon>Pseudomonadati</taxon>
        <taxon>Pseudomonadota</taxon>
        <taxon>Gammaproteobacteria</taxon>
        <taxon>Pseudomonadales</taxon>
        <taxon>Ketobacteraceae</taxon>
        <taxon>Ketobacter</taxon>
    </lineage>
</organism>
<dbReference type="HAMAP" id="MF_00653">
    <property type="entry name" value="PQQ_syn_PqqB"/>
    <property type="match status" value="1"/>
</dbReference>
<evidence type="ECO:0000313" key="9">
    <source>
        <dbReference type="EMBL" id="AUM13522.1"/>
    </source>
</evidence>
<dbReference type="Proteomes" id="UP000235116">
    <property type="component" value="Chromosome"/>
</dbReference>
<evidence type="ECO:0000256" key="6">
    <source>
        <dbReference type="ARBA" id="ARBA00030966"/>
    </source>
</evidence>
<reference evidence="10" key="1">
    <citation type="submission" date="2017-08" db="EMBL/GenBank/DDBJ databases">
        <title>Direct submision.</title>
        <authorList>
            <person name="Kim S.-J."/>
            <person name="Rhee S.-K."/>
        </authorList>
    </citation>
    <scope>NUCLEOTIDE SEQUENCE [LARGE SCALE GENOMIC DNA]</scope>
    <source>
        <strain evidence="10">GI5</strain>
    </source>
</reference>
<dbReference type="InterPro" id="IPR001279">
    <property type="entry name" value="Metallo-B-lactamas"/>
</dbReference>
<protein>
    <recommendedName>
        <fullName evidence="3 7">Coenzyme PQQ synthesis protein B</fullName>
    </recommendedName>
    <alternativeName>
        <fullName evidence="6 7">Pyrroloquinoline quinone biosynthesis protein B</fullName>
    </alternativeName>
</protein>
<feature type="domain" description="Metallo-beta-lactamase" evidence="8">
    <location>
        <begin position="50"/>
        <end position="270"/>
    </location>
</feature>
<dbReference type="InterPro" id="IPR011842">
    <property type="entry name" value="PQQ_synth_PqqB"/>
</dbReference>
<evidence type="ECO:0000313" key="10">
    <source>
        <dbReference type="Proteomes" id="UP000235116"/>
    </source>
</evidence>
<evidence type="ECO:0000256" key="1">
    <source>
        <dbReference type="ARBA" id="ARBA00004886"/>
    </source>
</evidence>
<accession>A0A2K9LMK7</accession>
<dbReference type="KEGG" id="kak:Kalk_14305"/>
<dbReference type="AlphaFoldDB" id="A0A2K9LMK7"/>
<dbReference type="PANTHER" id="PTHR42663:SF7">
    <property type="entry name" value="COENZYME PQQ SYNTHESIS PROTEIN B"/>
    <property type="match status" value="1"/>
</dbReference>
<evidence type="ECO:0000256" key="3">
    <source>
        <dbReference type="ARBA" id="ARBA00015084"/>
    </source>
</evidence>
<keyword evidence="4 7" id="KW-0813">Transport</keyword>
<dbReference type="RefSeq" id="WP_101894897.1">
    <property type="nucleotide sequence ID" value="NZ_CP022684.1"/>
</dbReference>
<dbReference type="OrthoDB" id="9778305at2"/>
<dbReference type="CDD" id="cd16274">
    <property type="entry name" value="PQQB-like_MBL-fold"/>
    <property type="match status" value="1"/>
</dbReference>
<comment type="pathway">
    <text evidence="1 7">Cofactor biosynthesis; pyrroloquinoline quinone biosynthesis.</text>
</comment>
<evidence type="ECO:0000256" key="2">
    <source>
        <dbReference type="ARBA" id="ARBA00008481"/>
    </source>
</evidence>
<dbReference type="GO" id="GO:0018189">
    <property type="term" value="P:pyrroloquinoline quinone biosynthetic process"/>
    <property type="evidence" value="ECO:0007669"/>
    <property type="project" value="UniProtKB-UniRule"/>
</dbReference>
<dbReference type="UniPathway" id="UPA00539"/>
<dbReference type="InterPro" id="IPR036866">
    <property type="entry name" value="RibonucZ/Hydroxyglut_hydro"/>
</dbReference>
<evidence type="ECO:0000259" key="8">
    <source>
        <dbReference type="Pfam" id="PF12706"/>
    </source>
</evidence>
<sequence>MQILVLGSGAGGGCPQWNCGCELCQGVRNNAIQASPRTQSSIAVSSDGVNWVLVNASPDIRQQLTENQALWPKDTRHTPIKAVLLTDAQIDHVAGLLALREGLPMDLYCTDLVYKELCDSFPLIPVLHHWNGGFAHKNIPESGSLSFHLDQTPTLDWHAVPLISNAPPYSPRRNYPKQGDNIALYIKDRVSGRSLLYAPGLGRITPLIKTYMEKADCLLVDGTCWQDNEMEKVGSTKRAREMGHLPQSGDGGMIEQLNGLPGKRKILIHINNTNPILQEDSPERRQLQAQEIEVAYDGMTLTL</sequence>
<evidence type="ECO:0000256" key="5">
    <source>
        <dbReference type="ARBA" id="ARBA00022905"/>
    </source>
</evidence>
<dbReference type="PANTHER" id="PTHR42663">
    <property type="entry name" value="HYDROLASE C777.06C-RELATED-RELATED"/>
    <property type="match status" value="1"/>
</dbReference>
<dbReference type="Gene3D" id="3.60.15.10">
    <property type="entry name" value="Ribonuclease Z/Hydroxyacylglutathione hydrolase-like"/>
    <property type="match status" value="1"/>
</dbReference>
<keyword evidence="10" id="KW-1185">Reference proteome</keyword>
<dbReference type="SUPFAM" id="SSF56281">
    <property type="entry name" value="Metallo-hydrolase/oxidoreductase"/>
    <property type="match status" value="1"/>
</dbReference>
<dbReference type="NCBIfam" id="TIGR02108">
    <property type="entry name" value="PQQ_syn_pqqB"/>
    <property type="match status" value="1"/>
</dbReference>
<name>A0A2K9LMK7_9GAMM</name>
<proteinExistence type="inferred from homology"/>
<gene>
    <name evidence="7" type="primary">pqqB</name>
    <name evidence="9" type="ORF">Kalk_14305</name>
</gene>
<dbReference type="EMBL" id="CP022684">
    <property type="protein sequence ID" value="AUM13522.1"/>
    <property type="molecule type" value="Genomic_DNA"/>
</dbReference>